<evidence type="ECO:0000313" key="1">
    <source>
        <dbReference type="EMBL" id="RYM32527.1"/>
    </source>
</evidence>
<dbReference type="Proteomes" id="UP000293952">
    <property type="component" value="Unassembled WGS sequence"/>
</dbReference>
<proteinExistence type="predicted"/>
<gene>
    <name evidence="1" type="ORF">ERX46_14745</name>
</gene>
<protein>
    <submittedName>
        <fullName evidence="1">Uncharacterized protein</fullName>
    </submittedName>
</protein>
<dbReference type="RefSeq" id="WP_130094628.1">
    <property type="nucleotide sequence ID" value="NZ_SETE01000006.1"/>
</dbReference>
<comment type="caution">
    <text evidence="1">The sequence shown here is derived from an EMBL/GenBank/DDBJ whole genome shotgun (WGS) entry which is preliminary data.</text>
</comment>
<organism evidence="1 2">
    <name type="scientific">Brumimicrobium glaciale</name>
    <dbReference type="NCBI Taxonomy" id="200475"/>
    <lineage>
        <taxon>Bacteria</taxon>
        <taxon>Pseudomonadati</taxon>
        <taxon>Bacteroidota</taxon>
        <taxon>Flavobacteriia</taxon>
        <taxon>Flavobacteriales</taxon>
        <taxon>Crocinitomicaceae</taxon>
        <taxon>Brumimicrobium</taxon>
    </lineage>
</organism>
<name>A0A4Q4KIQ0_9FLAO</name>
<sequence length="363" mass="43354">MRCYFLIIFLLLLSGIKAQIVVVDIKNKPIPYVEVLSNNKYFYTQTNLKGELNWNEVLKLNPTDTLFFQLITYESVYFIKSELTSNDTIRLADQIQDRIQEFQEFSVVSNNKKNKYQIIDVCFRSYQVNDDSVAYYLDGKGQWISKINKSRFDLLLKENRSLANKVIEKEDDNPDRTVNFGFSPSVPRPPFYYLPFQYHKDLTYRFKDSSNIELFIKDSIYVGNIETTKDHVFYTISDYDFVGTNKLLKNEINRIQKQITLIFRNYEGFNVKTIQNYDDLLYYKSYTELSAKHNEEKDYKRFTQVTELFFENVAYAQSINKKEIKDSTKNWRESNYTSEFWKTCDCELYEPPIRQLLSNLYER</sequence>
<dbReference type="AlphaFoldDB" id="A0A4Q4KIQ0"/>
<dbReference type="OrthoDB" id="1467414at2"/>
<dbReference type="EMBL" id="SETE01000006">
    <property type="protein sequence ID" value="RYM32527.1"/>
    <property type="molecule type" value="Genomic_DNA"/>
</dbReference>
<evidence type="ECO:0000313" key="2">
    <source>
        <dbReference type="Proteomes" id="UP000293952"/>
    </source>
</evidence>
<reference evidence="1 2" key="1">
    <citation type="submission" date="2019-02" db="EMBL/GenBank/DDBJ databases">
        <title>Genome sequence of the sea-ice species Brumimicrobium glaciale.</title>
        <authorList>
            <person name="Bowman J.P."/>
        </authorList>
    </citation>
    <scope>NUCLEOTIDE SEQUENCE [LARGE SCALE GENOMIC DNA]</scope>
    <source>
        <strain evidence="1 2">IC156</strain>
    </source>
</reference>
<keyword evidence="2" id="KW-1185">Reference proteome</keyword>
<accession>A0A4Q4KIQ0</accession>